<dbReference type="Proteomes" id="UP001595906">
    <property type="component" value="Unassembled WGS sequence"/>
</dbReference>
<dbReference type="EMBL" id="JBHSDC010000002">
    <property type="protein sequence ID" value="MFC4230564.1"/>
    <property type="molecule type" value="Genomic_DNA"/>
</dbReference>
<gene>
    <name evidence="1" type="ORF">ACFOW1_01590</name>
</gene>
<protein>
    <submittedName>
        <fullName evidence="1">Uncharacterized protein</fullName>
    </submittedName>
</protein>
<sequence>MKLVTNWLNGARNYHVGVAIYKSLGSDKHVLHLLQGPKTPVAENALLQAMQQLLTKPAPAPAASPLAEMPSNTDDVVLKALHDKWLHPYKEMQHLRSLLHKYGNANTEEAINYRKPIAFQILALEQRIMKVWAERAYYLEHGTLPEIKPPIQEVIPSDPLQLANLISNCKRDIRRFNNNLAKNPNAKDAKRLEDMLALHLRITGQPYQFKPKANGQTKV</sequence>
<comment type="caution">
    <text evidence="1">The sequence shown here is derived from an EMBL/GenBank/DDBJ whole genome shotgun (WGS) entry which is preliminary data.</text>
</comment>
<name>A0ABV8PU43_9BACT</name>
<evidence type="ECO:0000313" key="1">
    <source>
        <dbReference type="EMBL" id="MFC4230564.1"/>
    </source>
</evidence>
<proteinExistence type="predicted"/>
<accession>A0ABV8PU43</accession>
<dbReference type="RefSeq" id="WP_379011810.1">
    <property type="nucleotide sequence ID" value="NZ_JBHSDC010000002.1"/>
</dbReference>
<organism evidence="1 2">
    <name type="scientific">Parasediminibacterium paludis</name>
    <dbReference type="NCBI Taxonomy" id="908966"/>
    <lineage>
        <taxon>Bacteria</taxon>
        <taxon>Pseudomonadati</taxon>
        <taxon>Bacteroidota</taxon>
        <taxon>Chitinophagia</taxon>
        <taxon>Chitinophagales</taxon>
        <taxon>Chitinophagaceae</taxon>
        <taxon>Parasediminibacterium</taxon>
    </lineage>
</organism>
<evidence type="ECO:0000313" key="2">
    <source>
        <dbReference type="Proteomes" id="UP001595906"/>
    </source>
</evidence>
<keyword evidence="2" id="KW-1185">Reference proteome</keyword>
<reference evidence="2" key="1">
    <citation type="journal article" date="2019" name="Int. J. Syst. Evol. Microbiol.">
        <title>The Global Catalogue of Microorganisms (GCM) 10K type strain sequencing project: providing services to taxonomists for standard genome sequencing and annotation.</title>
        <authorList>
            <consortium name="The Broad Institute Genomics Platform"/>
            <consortium name="The Broad Institute Genome Sequencing Center for Infectious Disease"/>
            <person name="Wu L."/>
            <person name="Ma J."/>
        </authorList>
    </citation>
    <scope>NUCLEOTIDE SEQUENCE [LARGE SCALE GENOMIC DNA]</scope>
    <source>
        <strain evidence="2">CECT 8010</strain>
    </source>
</reference>